<feature type="transmembrane region" description="Helical" evidence="1">
    <location>
        <begin position="170"/>
        <end position="196"/>
    </location>
</feature>
<sequence length="206" mass="22893">MSKINKVWIPAIIATIIAQLLVAYYVYSTLLHGGEGRLPTGNTHRPPREGNDNYDGLFTTLGTIALFLGAASFSWYWFKKKRKSQSMWVRQAGSLLFTLHKLIGWTTLILVVIHGTYFLITKLHDDKIYSGIAAFSILLTLVGYGYFINKIRNKWMRTVHRSLGLIGVPVLLLHGGGSAIMAVIVTLAAFGLVILFERRAGQAGNE</sequence>
<feature type="transmembrane region" description="Helical" evidence="1">
    <location>
        <begin position="7"/>
        <end position="27"/>
    </location>
</feature>
<keyword evidence="1" id="KW-0472">Membrane</keyword>
<dbReference type="EMBL" id="CP119317">
    <property type="protein sequence ID" value="WEK54418.1"/>
    <property type="molecule type" value="Genomic_DNA"/>
</dbReference>
<feature type="transmembrane region" description="Helical" evidence="1">
    <location>
        <begin position="99"/>
        <end position="120"/>
    </location>
</feature>
<keyword evidence="1" id="KW-0812">Transmembrane</keyword>
<feature type="transmembrane region" description="Helical" evidence="1">
    <location>
        <begin position="57"/>
        <end position="78"/>
    </location>
</feature>
<feature type="transmembrane region" description="Helical" evidence="1">
    <location>
        <begin position="132"/>
        <end position="149"/>
    </location>
</feature>
<protein>
    <submittedName>
        <fullName evidence="2">Uncharacterized protein</fullName>
    </submittedName>
</protein>
<evidence type="ECO:0000313" key="3">
    <source>
        <dbReference type="Proteomes" id="UP001178662"/>
    </source>
</evidence>
<dbReference type="Proteomes" id="UP001178662">
    <property type="component" value="Chromosome"/>
</dbReference>
<dbReference type="AlphaFoldDB" id="A0AA95EVZ3"/>
<organism evidence="2 3">
    <name type="scientific">Candidatus Cohnella colombiensis</name>
    <dbReference type="NCBI Taxonomy" id="3121368"/>
    <lineage>
        <taxon>Bacteria</taxon>
        <taxon>Bacillati</taxon>
        <taxon>Bacillota</taxon>
        <taxon>Bacilli</taxon>
        <taxon>Bacillales</taxon>
        <taxon>Paenibacillaceae</taxon>
        <taxon>Cohnella</taxon>
    </lineage>
</organism>
<gene>
    <name evidence="2" type="ORF">P0Y55_18090</name>
</gene>
<accession>A0AA95EVZ3</accession>
<keyword evidence="1" id="KW-1133">Transmembrane helix</keyword>
<evidence type="ECO:0000256" key="1">
    <source>
        <dbReference type="SAM" id="Phobius"/>
    </source>
</evidence>
<name>A0AA95EVZ3_9BACL</name>
<proteinExistence type="predicted"/>
<evidence type="ECO:0000313" key="2">
    <source>
        <dbReference type="EMBL" id="WEK54418.1"/>
    </source>
</evidence>
<reference evidence="2" key="1">
    <citation type="submission" date="2023-03" db="EMBL/GenBank/DDBJ databases">
        <title>Andean soil-derived lignocellulolytic bacterial consortium as a source of novel taxa and putative plastic-active enzymes.</title>
        <authorList>
            <person name="Diaz-Garcia L."/>
            <person name="Chuvochina M."/>
            <person name="Feuerriegel G."/>
            <person name="Bunk B."/>
            <person name="Sproer C."/>
            <person name="Streit W.R."/>
            <person name="Rodriguez L.M."/>
            <person name="Overmann J."/>
            <person name="Jimenez D.J."/>
        </authorList>
    </citation>
    <scope>NUCLEOTIDE SEQUENCE</scope>
    <source>
        <strain evidence="2">MAG 2441</strain>
    </source>
</reference>
<keyword evidence="3" id="KW-1185">Reference proteome</keyword>